<name>A0ABQ6BH28_9BRAD</name>
<organism evidence="1 2">
    <name type="scientific">Bradyrhizobium iriomotense</name>
    <dbReference type="NCBI Taxonomy" id="441950"/>
    <lineage>
        <taxon>Bacteria</taxon>
        <taxon>Pseudomonadati</taxon>
        <taxon>Pseudomonadota</taxon>
        <taxon>Alphaproteobacteria</taxon>
        <taxon>Hyphomicrobiales</taxon>
        <taxon>Nitrobacteraceae</taxon>
        <taxon>Bradyrhizobium</taxon>
    </lineage>
</organism>
<evidence type="ECO:0000313" key="2">
    <source>
        <dbReference type="Proteomes" id="UP001156905"/>
    </source>
</evidence>
<sequence length="41" mass="4689">MPSLAMMRPQTLRMATIAARMEWLAQMTVEMRASRYAETGV</sequence>
<dbReference type="EMBL" id="BSOW01000047">
    <property type="protein sequence ID" value="GLR91403.1"/>
    <property type="molecule type" value="Genomic_DNA"/>
</dbReference>
<gene>
    <name evidence="1" type="ORF">GCM10007857_81200</name>
</gene>
<reference evidence="2" key="1">
    <citation type="journal article" date="2019" name="Int. J. Syst. Evol. Microbiol.">
        <title>The Global Catalogue of Microorganisms (GCM) 10K type strain sequencing project: providing services to taxonomists for standard genome sequencing and annotation.</title>
        <authorList>
            <consortium name="The Broad Institute Genomics Platform"/>
            <consortium name="The Broad Institute Genome Sequencing Center for Infectious Disease"/>
            <person name="Wu L."/>
            <person name="Ma J."/>
        </authorList>
    </citation>
    <scope>NUCLEOTIDE SEQUENCE [LARGE SCALE GENOMIC DNA]</scope>
    <source>
        <strain evidence="2">NBRC 102520</strain>
    </source>
</reference>
<dbReference type="Proteomes" id="UP001156905">
    <property type="component" value="Unassembled WGS sequence"/>
</dbReference>
<protein>
    <submittedName>
        <fullName evidence="1">Uncharacterized protein</fullName>
    </submittedName>
</protein>
<keyword evidence="2" id="KW-1185">Reference proteome</keyword>
<accession>A0ABQ6BH28</accession>
<evidence type="ECO:0000313" key="1">
    <source>
        <dbReference type="EMBL" id="GLR91403.1"/>
    </source>
</evidence>
<proteinExistence type="predicted"/>
<comment type="caution">
    <text evidence="1">The sequence shown here is derived from an EMBL/GenBank/DDBJ whole genome shotgun (WGS) entry which is preliminary data.</text>
</comment>